<keyword evidence="4 7" id="KW-0694">RNA-binding</keyword>
<dbReference type="HAMAP" id="MF_00083">
    <property type="entry name" value="Pept_tRNA_hydro_bact"/>
    <property type="match status" value="1"/>
</dbReference>
<feature type="site" description="Stabilizes the basic form of H active site to accept a proton" evidence="7">
    <location>
        <position position="98"/>
    </location>
</feature>
<dbReference type="InterPro" id="IPR036416">
    <property type="entry name" value="Pept_tRNA_hydro_sf"/>
</dbReference>
<feature type="binding site" evidence="7">
    <location>
        <position position="71"/>
    </location>
    <ligand>
        <name>tRNA</name>
        <dbReference type="ChEBI" id="CHEBI:17843"/>
    </ligand>
</feature>
<feature type="binding site" evidence="7">
    <location>
        <position position="119"/>
    </location>
    <ligand>
        <name>tRNA</name>
        <dbReference type="ChEBI" id="CHEBI:17843"/>
    </ligand>
</feature>
<evidence type="ECO:0000256" key="8">
    <source>
        <dbReference type="RuleBase" id="RU000673"/>
    </source>
</evidence>
<evidence type="ECO:0000256" key="2">
    <source>
        <dbReference type="ARBA" id="ARBA00022555"/>
    </source>
</evidence>
<comment type="catalytic activity">
    <reaction evidence="7 8">
        <text>an N-acyl-L-alpha-aminoacyl-tRNA + H2O = an N-acyl-L-amino acid + a tRNA + H(+)</text>
        <dbReference type="Rhea" id="RHEA:54448"/>
        <dbReference type="Rhea" id="RHEA-COMP:10123"/>
        <dbReference type="Rhea" id="RHEA-COMP:13883"/>
        <dbReference type="ChEBI" id="CHEBI:15377"/>
        <dbReference type="ChEBI" id="CHEBI:15378"/>
        <dbReference type="ChEBI" id="CHEBI:59874"/>
        <dbReference type="ChEBI" id="CHEBI:78442"/>
        <dbReference type="ChEBI" id="CHEBI:138191"/>
        <dbReference type="EC" id="3.1.1.29"/>
    </reaction>
</comment>
<dbReference type="GO" id="GO:0006515">
    <property type="term" value="P:protein quality control for misfolded or incompletely synthesized proteins"/>
    <property type="evidence" value="ECO:0007669"/>
    <property type="project" value="UniProtKB-UniRule"/>
</dbReference>
<dbReference type="PROSITE" id="PS01195">
    <property type="entry name" value="PEPT_TRNA_HYDROL_1"/>
    <property type="match status" value="1"/>
</dbReference>
<gene>
    <name evidence="7" type="primary">pth</name>
    <name evidence="10" type="ORF">AVDCRST_MAG74-594</name>
</gene>
<dbReference type="PROSITE" id="PS01196">
    <property type="entry name" value="PEPT_TRNA_HYDROL_2"/>
    <property type="match status" value="1"/>
</dbReference>
<name>A0A6J4NA93_9BACT</name>
<evidence type="ECO:0000256" key="6">
    <source>
        <dbReference type="ARBA" id="ARBA00050038"/>
    </source>
</evidence>
<dbReference type="EMBL" id="CADCUR010000033">
    <property type="protein sequence ID" value="CAA9382125.1"/>
    <property type="molecule type" value="Genomic_DNA"/>
</dbReference>
<keyword evidence="2 7" id="KW-0820">tRNA-binding</keyword>
<protein>
    <recommendedName>
        <fullName evidence="6 7">Peptidyl-tRNA hydrolase</fullName>
        <shortName evidence="7">Pth</shortName>
        <ecNumber evidence="1 7">3.1.1.29</ecNumber>
    </recommendedName>
</protein>
<dbReference type="InterPro" id="IPR018171">
    <property type="entry name" value="Pept_tRNA_hydro_CS"/>
</dbReference>
<dbReference type="GO" id="GO:0000049">
    <property type="term" value="F:tRNA binding"/>
    <property type="evidence" value="ECO:0007669"/>
    <property type="project" value="UniProtKB-UniRule"/>
</dbReference>
<accession>A0A6J4NA93</accession>
<feature type="binding site" evidence="7">
    <location>
        <position position="21"/>
    </location>
    <ligand>
        <name>tRNA</name>
        <dbReference type="ChEBI" id="CHEBI:17843"/>
    </ligand>
</feature>
<organism evidence="10">
    <name type="scientific">uncultured Pyrinomonadaceae bacterium</name>
    <dbReference type="NCBI Taxonomy" id="2283094"/>
    <lineage>
        <taxon>Bacteria</taxon>
        <taxon>Pseudomonadati</taxon>
        <taxon>Acidobacteriota</taxon>
        <taxon>Blastocatellia</taxon>
        <taxon>Blastocatellales</taxon>
        <taxon>Pyrinomonadaceae</taxon>
        <taxon>environmental samples</taxon>
    </lineage>
</organism>
<keyword evidence="3 7" id="KW-0378">Hydrolase</keyword>
<evidence type="ECO:0000256" key="9">
    <source>
        <dbReference type="RuleBase" id="RU004320"/>
    </source>
</evidence>
<comment type="subunit">
    <text evidence="7">Monomer.</text>
</comment>
<evidence type="ECO:0000256" key="1">
    <source>
        <dbReference type="ARBA" id="ARBA00013260"/>
    </source>
</evidence>
<proteinExistence type="inferred from homology"/>
<dbReference type="PANTHER" id="PTHR17224:SF1">
    <property type="entry name" value="PEPTIDYL-TRNA HYDROLASE"/>
    <property type="match status" value="1"/>
</dbReference>
<evidence type="ECO:0000313" key="10">
    <source>
        <dbReference type="EMBL" id="CAA9382125.1"/>
    </source>
</evidence>
<dbReference type="GO" id="GO:0004045">
    <property type="term" value="F:peptidyl-tRNA hydrolase activity"/>
    <property type="evidence" value="ECO:0007669"/>
    <property type="project" value="UniProtKB-UniRule"/>
</dbReference>
<comment type="similarity">
    <text evidence="5 7 9">Belongs to the PTH family.</text>
</comment>
<evidence type="ECO:0000256" key="3">
    <source>
        <dbReference type="ARBA" id="ARBA00022801"/>
    </source>
</evidence>
<dbReference type="GO" id="GO:0072344">
    <property type="term" value="P:rescue of stalled ribosome"/>
    <property type="evidence" value="ECO:0007669"/>
    <property type="project" value="UniProtKB-UniRule"/>
</dbReference>
<dbReference type="Pfam" id="PF01195">
    <property type="entry name" value="Pept_tRNA_hydro"/>
    <property type="match status" value="1"/>
</dbReference>
<evidence type="ECO:0000256" key="5">
    <source>
        <dbReference type="ARBA" id="ARBA00038063"/>
    </source>
</evidence>
<dbReference type="CDD" id="cd00462">
    <property type="entry name" value="PTH"/>
    <property type="match status" value="1"/>
</dbReference>
<reference evidence="10" key="1">
    <citation type="submission" date="2020-02" db="EMBL/GenBank/DDBJ databases">
        <authorList>
            <person name="Meier V. D."/>
        </authorList>
    </citation>
    <scope>NUCLEOTIDE SEQUENCE</scope>
    <source>
        <strain evidence="10">AVDCRST_MAG74</strain>
    </source>
</reference>
<evidence type="ECO:0000256" key="7">
    <source>
        <dbReference type="HAMAP-Rule" id="MF_00083"/>
    </source>
</evidence>
<dbReference type="PANTHER" id="PTHR17224">
    <property type="entry name" value="PEPTIDYL-TRNA HYDROLASE"/>
    <property type="match status" value="1"/>
</dbReference>
<dbReference type="AlphaFoldDB" id="A0A6J4NA93"/>
<sequence>MNRSSETNWLIVGLGNPGARYEKTRHNLGFMLVDWLAREFQTQVKREECRSLIGRAEIENQKVELVKPQTFMNLSGEAIGCLLKKETRSREKLIVISDDLALPLGTLRLRAKGSAGGHNGLKSIIGCLRTEEFIRLRIGIQPEHPLRDTKDFVLENFSKMHFETVEKVLEQSAEAIRAVLSDGIEKAMAQFN</sequence>
<feature type="site" description="Discriminates between blocked and unblocked aminoacyl-tRNA" evidence="7">
    <location>
        <position position="16"/>
    </location>
</feature>
<comment type="function">
    <text evidence="7">Hydrolyzes ribosome-free peptidyl-tRNAs (with 1 or more amino acids incorporated), which drop off the ribosome during protein synthesis, or as a result of ribosome stalling.</text>
</comment>
<dbReference type="EC" id="3.1.1.29" evidence="1 7"/>
<dbReference type="GO" id="GO:0005737">
    <property type="term" value="C:cytoplasm"/>
    <property type="evidence" value="ECO:0007669"/>
    <property type="project" value="UniProtKB-SubCell"/>
</dbReference>
<comment type="subcellular location">
    <subcellularLocation>
        <location evidence="7">Cytoplasm</location>
    </subcellularLocation>
</comment>
<keyword evidence="7" id="KW-0963">Cytoplasm</keyword>
<dbReference type="SUPFAM" id="SSF53178">
    <property type="entry name" value="Peptidyl-tRNA hydrolase-like"/>
    <property type="match status" value="1"/>
</dbReference>
<dbReference type="Gene3D" id="3.40.50.1470">
    <property type="entry name" value="Peptidyl-tRNA hydrolase"/>
    <property type="match status" value="1"/>
</dbReference>
<dbReference type="NCBIfam" id="TIGR00447">
    <property type="entry name" value="pth"/>
    <property type="match status" value="1"/>
</dbReference>
<feature type="active site" description="Proton acceptor" evidence="7">
    <location>
        <position position="26"/>
    </location>
</feature>
<evidence type="ECO:0000256" key="4">
    <source>
        <dbReference type="ARBA" id="ARBA00022884"/>
    </source>
</evidence>
<dbReference type="FunFam" id="3.40.50.1470:FF:000001">
    <property type="entry name" value="Peptidyl-tRNA hydrolase"/>
    <property type="match status" value="1"/>
</dbReference>
<feature type="binding site" evidence="7">
    <location>
        <position position="73"/>
    </location>
    <ligand>
        <name>tRNA</name>
        <dbReference type="ChEBI" id="CHEBI:17843"/>
    </ligand>
</feature>
<dbReference type="InterPro" id="IPR001328">
    <property type="entry name" value="Pept_tRNA_hydro"/>
</dbReference>
<comment type="function">
    <text evidence="7">Catalyzes the release of premature peptidyl moieties from peptidyl-tRNA molecules trapped in stalled 50S ribosomal subunits, and thus maintains levels of free tRNAs and 50S ribosomes.</text>
</comment>